<dbReference type="InterPro" id="IPR013762">
    <property type="entry name" value="Integrase-like_cat_sf"/>
</dbReference>
<evidence type="ECO:0000256" key="3">
    <source>
        <dbReference type="ARBA" id="ARBA00023125"/>
    </source>
</evidence>
<dbReference type="InterPro" id="IPR002104">
    <property type="entry name" value="Integrase_catalytic"/>
</dbReference>
<keyword evidence="3" id="KW-0238">DNA-binding</keyword>
<accession>A0A7W6HDS7</accession>
<dbReference type="AlphaFoldDB" id="A0A7W6HDS7"/>
<name>A0A7W6HDS7_9HYPH</name>
<dbReference type="Pfam" id="PF13356">
    <property type="entry name" value="Arm-DNA-bind_3"/>
    <property type="match status" value="1"/>
</dbReference>
<dbReference type="InterPro" id="IPR050808">
    <property type="entry name" value="Phage_Integrase"/>
</dbReference>
<reference evidence="6 7" key="1">
    <citation type="submission" date="2020-08" db="EMBL/GenBank/DDBJ databases">
        <title>Genomic Encyclopedia of Type Strains, Phase IV (KMG-IV): sequencing the most valuable type-strain genomes for metagenomic binning, comparative biology and taxonomic classification.</title>
        <authorList>
            <person name="Goeker M."/>
        </authorList>
    </citation>
    <scope>NUCLEOTIDE SEQUENCE [LARGE SCALE GENOMIC DNA]</scope>
    <source>
        <strain evidence="6 7">DSM 103570</strain>
    </source>
</reference>
<dbReference type="PROSITE" id="PS51898">
    <property type="entry name" value="TYR_RECOMBINASE"/>
    <property type="match status" value="1"/>
</dbReference>
<evidence type="ECO:0000256" key="2">
    <source>
        <dbReference type="ARBA" id="ARBA00022908"/>
    </source>
</evidence>
<keyword evidence="2" id="KW-0229">DNA integration</keyword>
<dbReference type="EMBL" id="JACIEM010000002">
    <property type="protein sequence ID" value="MBB4003166.1"/>
    <property type="molecule type" value="Genomic_DNA"/>
</dbReference>
<dbReference type="SUPFAM" id="SSF56349">
    <property type="entry name" value="DNA breaking-rejoining enzymes"/>
    <property type="match status" value="1"/>
</dbReference>
<dbReference type="Gene3D" id="1.10.443.10">
    <property type="entry name" value="Intergrase catalytic core"/>
    <property type="match status" value="1"/>
</dbReference>
<keyword evidence="4" id="KW-0233">DNA recombination</keyword>
<organism evidence="6 7">
    <name type="scientific">Aurantimonas endophytica</name>
    <dbReference type="NCBI Taxonomy" id="1522175"/>
    <lineage>
        <taxon>Bacteria</taxon>
        <taxon>Pseudomonadati</taxon>
        <taxon>Pseudomonadota</taxon>
        <taxon>Alphaproteobacteria</taxon>
        <taxon>Hyphomicrobiales</taxon>
        <taxon>Aurantimonadaceae</taxon>
        <taxon>Aurantimonas</taxon>
    </lineage>
</organism>
<feature type="domain" description="Tyr recombinase" evidence="5">
    <location>
        <begin position="200"/>
        <end position="385"/>
    </location>
</feature>
<evidence type="ECO:0000256" key="1">
    <source>
        <dbReference type="ARBA" id="ARBA00008857"/>
    </source>
</evidence>
<dbReference type="InterPro" id="IPR025166">
    <property type="entry name" value="Integrase_DNA_bind_dom"/>
</dbReference>
<dbReference type="Pfam" id="PF22022">
    <property type="entry name" value="Phage_int_M"/>
    <property type="match status" value="1"/>
</dbReference>
<sequence>MPKLNLTTRFVDTVKAEKRTEYWDETIRGLTLRVTPTGARSWSIVWTGETDGIKRRLTLGSYPAIDLHAARKRALGELAKISEGADPTTRKRAVRAEMTLEELSDLYVEKYAKPNKRSWQTDERVLAKDVVAIIGAKRKISSIGRRDILDAIDRKIDEGKPIASRQVLAIVSKFFNWAVAEDYLTASPVAGVQQRAKARSRERVLSNAEVRYVWKQIDLASLSAPMRQIVRLLFLTGQRAGEVAGMQRGEVDLTAALWTSPGARTKNGREHAVPLSPAALAIVKAAIATMGAKADDPASPLFCKIKTAITSNAVAHAVRDKLQLKEGPDWTPHDARRTMATRMAEDLNVDPHHIEAVLNHITGHRSGVAGTYNRSTYLVAKRRALVLWAEHLDTNVSGKKAIVVPLVAETGV</sequence>
<gene>
    <name evidence="6" type="ORF">GGR03_002241</name>
</gene>
<comment type="similarity">
    <text evidence="1">Belongs to the 'phage' integrase family.</text>
</comment>
<evidence type="ECO:0000313" key="6">
    <source>
        <dbReference type="EMBL" id="MBB4003166.1"/>
    </source>
</evidence>
<dbReference type="GO" id="GO:0015074">
    <property type="term" value="P:DNA integration"/>
    <property type="evidence" value="ECO:0007669"/>
    <property type="project" value="UniProtKB-KW"/>
</dbReference>
<evidence type="ECO:0000259" key="5">
    <source>
        <dbReference type="PROSITE" id="PS51898"/>
    </source>
</evidence>
<evidence type="ECO:0000256" key="4">
    <source>
        <dbReference type="ARBA" id="ARBA00023172"/>
    </source>
</evidence>
<dbReference type="PANTHER" id="PTHR30629:SF2">
    <property type="entry name" value="PROPHAGE INTEGRASE INTS-RELATED"/>
    <property type="match status" value="1"/>
</dbReference>
<protein>
    <submittedName>
        <fullName evidence="6">Integrase</fullName>
    </submittedName>
</protein>
<dbReference type="Gene3D" id="3.30.160.390">
    <property type="entry name" value="Integrase, DNA-binding domain"/>
    <property type="match status" value="1"/>
</dbReference>
<dbReference type="Gene3D" id="1.10.150.130">
    <property type="match status" value="1"/>
</dbReference>
<dbReference type="RefSeq" id="WP_183207892.1">
    <property type="nucleotide sequence ID" value="NZ_JAAAMM010000002.1"/>
</dbReference>
<dbReference type="InterPro" id="IPR010998">
    <property type="entry name" value="Integrase_recombinase_N"/>
</dbReference>
<proteinExistence type="inferred from homology"/>
<dbReference type="Proteomes" id="UP000588647">
    <property type="component" value="Unassembled WGS sequence"/>
</dbReference>
<dbReference type="GO" id="GO:0006310">
    <property type="term" value="P:DNA recombination"/>
    <property type="evidence" value="ECO:0007669"/>
    <property type="project" value="UniProtKB-KW"/>
</dbReference>
<dbReference type="InterPro" id="IPR038488">
    <property type="entry name" value="Integrase_DNA-bd_sf"/>
</dbReference>
<comment type="caution">
    <text evidence="6">The sequence shown here is derived from an EMBL/GenBank/DDBJ whole genome shotgun (WGS) entry which is preliminary data.</text>
</comment>
<dbReference type="InterPro" id="IPR011010">
    <property type="entry name" value="DNA_brk_join_enz"/>
</dbReference>
<keyword evidence="7" id="KW-1185">Reference proteome</keyword>
<dbReference type="PANTHER" id="PTHR30629">
    <property type="entry name" value="PROPHAGE INTEGRASE"/>
    <property type="match status" value="1"/>
</dbReference>
<evidence type="ECO:0000313" key="7">
    <source>
        <dbReference type="Proteomes" id="UP000588647"/>
    </source>
</evidence>
<dbReference type="Pfam" id="PF00589">
    <property type="entry name" value="Phage_integrase"/>
    <property type="match status" value="1"/>
</dbReference>
<dbReference type="CDD" id="cd00801">
    <property type="entry name" value="INT_P4_C"/>
    <property type="match status" value="1"/>
</dbReference>
<dbReference type="InterPro" id="IPR053876">
    <property type="entry name" value="Phage_int_M"/>
</dbReference>
<dbReference type="GO" id="GO:0003677">
    <property type="term" value="F:DNA binding"/>
    <property type="evidence" value="ECO:0007669"/>
    <property type="project" value="UniProtKB-KW"/>
</dbReference>